<organism evidence="2 3">
    <name type="scientific">Glutinoglossum americanum</name>
    <dbReference type="NCBI Taxonomy" id="1670608"/>
    <lineage>
        <taxon>Eukaryota</taxon>
        <taxon>Fungi</taxon>
        <taxon>Dikarya</taxon>
        <taxon>Ascomycota</taxon>
        <taxon>Pezizomycotina</taxon>
        <taxon>Geoglossomycetes</taxon>
        <taxon>Geoglossales</taxon>
        <taxon>Geoglossaceae</taxon>
        <taxon>Glutinoglossum</taxon>
    </lineage>
</organism>
<keyword evidence="3" id="KW-1185">Reference proteome</keyword>
<gene>
    <name evidence="2" type="ORF">FGG08_002286</name>
</gene>
<dbReference type="AlphaFoldDB" id="A0A9P8KZD1"/>
<accession>A0A9P8KZD1</accession>
<name>A0A9P8KZD1_9PEZI</name>
<dbReference type="Proteomes" id="UP000698800">
    <property type="component" value="Unassembled WGS sequence"/>
</dbReference>
<comment type="caution">
    <text evidence="2">The sequence shown here is derived from an EMBL/GenBank/DDBJ whole genome shotgun (WGS) entry which is preliminary data.</text>
</comment>
<reference evidence="2" key="1">
    <citation type="submission" date="2021-03" db="EMBL/GenBank/DDBJ databases">
        <title>Comparative genomics and phylogenomic investigation of the class Geoglossomycetes provide insights into ecological specialization and systematics.</title>
        <authorList>
            <person name="Melie T."/>
            <person name="Pirro S."/>
            <person name="Miller A.N."/>
            <person name="Quandt A."/>
        </authorList>
    </citation>
    <scope>NUCLEOTIDE SEQUENCE</scope>
    <source>
        <strain evidence="2">GBOQ0MN5Z8</strain>
    </source>
</reference>
<keyword evidence="1" id="KW-0812">Transmembrane</keyword>
<keyword evidence="1" id="KW-1133">Transmembrane helix</keyword>
<dbReference type="OrthoDB" id="5322539at2759"/>
<keyword evidence="1" id="KW-0472">Membrane</keyword>
<dbReference type="EMBL" id="JAGHQL010000033">
    <property type="protein sequence ID" value="KAH0543428.1"/>
    <property type="molecule type" value="Genomic_DNA"/>
</dbReference>
<evidence type="ECO:0000313" key="3">
    <source>
        <dbReference type="Proteomes" id="UP000698800"/>
    </source>
</evidence>
<proteinExistence type="predicted"/>
<feature type="transmembrane region" description="Helical" evidence="1">
    <location>
        <begin position="360"/>
        <end position="380"/>
    </location>
</feature>
<protein>
    <submittedName>
        <fullName evidence="2">Uncharacterized protein</fullName>
    </submittedName>
</protein>
<evidence type="ECO:0000313" key="2">
    <source>
        <dbReference type="EMBL" id="KAH0543428.1"/>
    </source>
</evidence>
<sequence length="484" mass="52232">MAPGSLSVGAQVSSSDGVAIVNSLNFSRNRTALSDKEALRAVDLAEVSYGQLFDMSPGLGSPGYDHPSSKATAVVYQTTYGGGIASAISPCGANCTFTQSFVGPSYRCEQLDQYDSTAPWCQADSRHSCEDVVGDFGLTDPKSVTSYLAGNSSGDFCAKYLPDHSGGCPWGPGNTEAWMDGVIWVFHRYLPSEYRAGYNFTSITNPTIPGSAWQNYTFRCTQWDTRFDIRRTYFDSEQRIEGQSYQFISGYVGTPTQWASYAIHQTLYSILKGRIGVTARGNPENTAGLEGTKLVEDTPFPVEAGIRRPLPNLRELIQELSTNVTLSLLSIDGLIYQQPQPDTAVTRTSYANVFHYNKRALLLTYGIACLAGLVALAIGLQSYYSNGVSMGSGFLAILATTRNRRLDELAGGACLGADPMPEELRKVKVRFGDLGEGGVVGGYGNQPVADPFQTPTATGGAGVKHAGFGIEGEVQDIEYRTPYY</sequence>
<dbReference type="PANTHER" id="PTHR35041">
    <property type="entry name" value="MEDIATOR OF RNA POLYMERASE II TRANSCRIPTION SUBUNIT 1"/>
    <property type="match status" value="1"/>
</dbReference>
<evidence type="ECO:0000256" key="1">
    <source>
        <dbReference type="SAM" id="Phobius"/>
    </source>
</evidence>
<dbReference type="PANTHER" id="PTHR35041:SF3">
    <property type="entry name" value="FORMYLMETHIONINE DEFORMYLASE-LIKE PROTEIN"/>
    <property type="match status" value="1"/>
</dbReference>